<keyword evidence="2" id="KW-1185">Reference proteome</keyword>
<comment type="caution">
    <text evidence="1">The sequence shown here is derived from an EMBL/GenBank/DDBJ whole genome shotgun (WGS) entry which is preliminary data.</text>
</comment>
<sequence>MDVVGVEGETISPEEYEDPGWMAAHTRRKSRTKERSSIGDSLRNADETHRLATRRNSWRKHGTPAPRQPQLPEEDYKVVIRPRGGFDTMQSSAIIKDGVLRAAGITMKDAEEDILRVNSKQNTFIMSTPKLENAKRYSQLKEIRIGTGVFGAAAYITAPDNTSKGVIRGIPDYDAPEDIEESLVNRRNPTILHARRMGRTDSVVIVFEGTYVPHYVYYRGAEYRCVLYRKKHELCTTCGRLGHRADVCPAPNTKHCRGCRMLNPTEDHQCDPRCSLCGKGHLTGDKQCREWFKTPYLLKKRYWERVQHQQQGTKQPRDDSTLTTSDHQGNRSSHETLGTRQDNATPTREIRRRSRSSSFPRLPPPEEKHRGHRQSRSPSRTRSRSPSRTRRQASPQKATSSTRGTPADEGVKVSWADTVSSAPKNGNRSALEKEIYDIRKALEGVIRENATQREEIRRLRIENKELRQNKGKEANPPTTLGGEPAKCTTGAPPAKRKNTEESSTDDITERIEKIESMITKLAETVQKQYVGIQAPLEKMQQIIEGIDSRVTMLENVQKSGRSMGIGPIKIHKPYDRPAGTDVTRAPGELVPSKHGVT</sequence>
<dbReference type="Proteomes" id="UP000821865">
    <property type="component" value="Chromosome 5"/>
</dbReference>
<accession>A0ACB8CP26</accession>
<evidence type="ECO:0000313" key="2">
    <source>
        <dbReference type="Proteomes" id="UP000821865"/>
    </source>
</evidence>
<organism evidence="1 2">
    <name type="scientific">Dermacentor silvarum</name>
    <name type="common">Tick</name>
    <dbReference type="NCBI Taxonomy" id="543639"/>
    <lineage>
        <taxon>Eukaryota</taxon>
        <taxon>Metazoa</taxon>
        <taxon>Ecdysozoa</taxon>
        <taxon>Arthropoda</taxon>
        <taxon>Chelicerata</taxon>
        <taxon>Arachnida</taxon>
        <taxon>Acari</taxon>
        <taxon>Parasitiformes</taxon>
        <taxon>Ixodida</taxon>
        <taxon>Ixodoidea</taxon>
        <taxon>Ixodidae</taxon>
        <taxon>Rhipicephalinae</taxon>
        <taxon>Dermacentor</taxon>
    </lineage>
</organism>
<name>A0ACB8CP26_DERSI</name>
<proteinExistence type="predicted"/>
<evidence type="ECO:0000313" key="1">
    <source>
        <dbReference type="EMBL" id="KAH7948894.1"/>
    </source>
</evidence>
<gene>
    <name evidence="1" type="ORF">HPB49_002930</name>
</gene>
<protein>
    <submittedName>
        <fullName evidence="1">Uncharacterized protein</fullName>
    </submittedName>
</protein>
<reference evidence="1" key="1">
    <citation type="submission" date="2020-05" db="EMBL/GenBank/DDBJ databases">
        <title>Large-scale comparative analyses of tick genomes elucidate their genetic diversity and vector capacities.</title>
        <authorList>
            <person name="Jia N."/>
            <person name="Wang J."/>
            <person name="Shi W."/>
            <person name="Du L."/>
            <person name="Sun Y."/>
            <person name="Zhan W."/>
            <person name="Jiang J."/>
            <person name="Wang Q."/>
            <person name="Zhang B."/>
            <person name="Ji P."/>
            <person name="Sakyi L.B."/>
            <person name="Cui X."/>
            <person name="Yuan T."/>
            <person name="Jiang B."/>
            <person name="Yang W."/>
            <person name="Lam T.T.-Y."/>
            <person name="Chang Q."/>
            <person name="Ding S."/>
            <person name="Wang X."/>
            <person name="Zhu J."/>
            <person name="Ruan X."/>
            <person name="Zhao L."/>
            <person name="Wei J."/>
            <person name="Que T."/>
            <person name="Du C."/>
            <person name="Cheng J."/>
            <person name="Dai P."/>
            <person name="Han X."/>
            <person name="Huang E."/>
            <person name="Gao Y."/>
            <person name="Liu J."/>
            <person name="Shao H."/>
            <person name="Ye R."/>
            <person name="Li L."/>
            <person name="Wei W."/>
            <person name="Wang X."/>
            <person name="Wang C."/>
            <person name="Yang T."/>
            <person name="Huo Q."/>
            <person name="Li W."/>
            <person name="Guo W."/>
            <person name="Chen H."/>
            <person name="Zhou L."/>
            <person name="Ni X."/>
            <person name="Tian J."/>
            <person name="Zhou Y."/>
            <person name="Sheng Y."/>
            <person name="Liu T."/>
            <person name="Pan Y."/>
            <person name="Xia L."/>
            <person name="Li J."/>
            <person name="Zhao F."/>
            <person name="Cao W."/>
        </authorList>
    </citation>
    <scope>NUCLEOTIDE SEQUENCE</scope>
    <source>
        <strain evidence="1">Dsil-2018</strain>
    </source>
</reference>
<dbReference type="EMBL" id="CM023474">
    <property type="protein sequence ID" value="KAH7948894.1"/>
    <property type="molecule type" value="Genomic_DNA"/>
</dbReference>